<feature type="transmembrane region" description="Helical" evidence="1">
    <location>
        <begin position="364"/>
        <end position="387"/>
    </location>
</feature>
<evidence type="ECO:0000259" key="2">
    <source>
        <dbReference type="PROSITE" id="PS51762"/>
    </source>
</evidence>
<reference evidence="3" key="1">
    <citation type="submission" date="2016-06" db="EMBL/GenBank/DDBJ databases">
        <title>Draft Genome sequence of the fungus Inonotus baumii.</title>
        <authorList>
            <person name="Zhu H."/>
            <person name="Lin W."/>
        </authorList>
    </citation>
    <scope>NUCLEOTIDE SEQUENCE</scope>
    <source>
        <strain evidence="3">821</strain>
    </source>
</reference>
<evidence type="ECO:0000256" key="1">
    <source>
        <dbReference type="SAM" id="Phobius"/>
    </source>
</evidence>
<dbReference type="InterPro" id="IPR013320">
    <property type="entry name" value="ConA-like_dom_sf"/>
</dbReference>
<dbReference type="GO" id="GO:0004553">
    <property type="term" value="F:hydrolase activity, hydrolyzing O-glycosyl compounds"/>
    <property type="evidence" value="ECO:0007669"/>
    <property type="project" value="InterPro"/>
</dbReference>
<name>A0A9Q5I4J6_SANBA</name>
<dbReference type="InterPro" id="IPR050546">
    <property type="entry name" value="Glycosyl_Hydrlase_16"/>
</dbReference>
<keyword evidence="1" id="KW-0812">Transmembrane</keyword>
<dbReference type="OrthoDB" id="192832at2759"/>
<dbReference type="AlphaFoldDB" id="A0A9Q5I4J6"/>
<sequence length="388" mass="40618">MRGISSRTRTSRRAGELAAVLALSLGYAGVASAAQSFTMVQNHSGENFLSNWTFYSGVDLNTTGNVFFETQQEAQQEQLTFLNSDGNFVVKVDNTTDGTGNSTFGRSSVKMLSAYTITEGNLVLFDAVHMPFGCSVWPAFWSQGQNWPDDGEIDIIEGVNQQAENKISLHTLDGCTHPDNSSSSSIETGELVSTDCFNQTNGNQGCIVQVPGNSYGESFSSSGGGVYALNWNSSGLYMWFFPRGSIPSDLPTSTPNPDGWGLPVAAYPKSSCNTDQFIKAQTLILDITICGNFAGAADVFTTTGCSGVCTDLVANPQNYDDAFFEISYIRVFSQGGAAGGTVSGGGTSTTGADGSSSTSGSGGIYSLISGGSLLALAILGLGMTFVAV</sequence>
<feature type="domain" description="GH16" evidence="2">
    <location>
        <begin position="31"/>
        <end position="321"/>
    </location>
</feature>
<dbReference type="InterPro" id="IPR000757">
    <property type="entry name" value="Beta-glucanase-like"/>
</dbReference>
<dbReference type="SUPFAM" id="SSF49899">
    <property type="entry name" value="Concanavalin A-like lectins/glucanases"/>
    <property type="match status" value="1"/>
</dbReference>
<evidence type="ECO:0000313" key="4">
    <source>
        <dbReference type="Proteomes" id="UP000757232"/>
    </source>
</evidence>
<proteinExistence type="predicted"/>
<keyword evidence="1" id="KW-1133">Transmembrane helix</keyword>
<comment type="caution">
    <text evidence="3">The sequence shown here is derived from an EMBL/GenBank/DDBJ whole genome shotgun (WGS) entry which is preliminary data.</text>
</comment>
<dbReference type="PROSITE" id="PS51762">
    <property type="entry name" value="GH16_2"/>
    <property type="match status" value="1"/>
</dbReference>
<protein>
    <recommendedName>
        <fullName evidence="2">GH16 domain-containing protein</fullName>
    </recommendedName>
</protein>
<dbReference type="Pfam" id="PF26113">
    <property type="entry name" value="GH16_XgeA"/>
    <property type="match status" value="1"/>
</dbReference>
<dbReference type="GO" id="GO:0009251">
    <property type="term" value="P:glucan catabolic process"/>
    <property type="evidence" value="ECO:0007669"/>
    <property type="project" value="TreeGrafter"/>
</dbReference>
<evidence type="ECO:0000313" key="3">
    <source>
        <dbReference type="EMBL" id="OCB91539.1"/>
    </source>
</evidence>
<dbReference type="Gene3D" id="2.60.120.200">
    <property type="match status" value="1"/>
</dbReference>
<gene>
    <name evidence="3" type="ORF">A7U60_g1217</name>
</gene>
<dbReference type="EMBL" id="LNZH02000082">
    <property type="protein sequence ID" value="OCB91539.1"/>
    <property type="molecule type" value="Genomic_DNA"/>
</dbReference>
<dbReference type="PANTHER" id="PTHR10963">
    <property type="entry name" value="GLYCOSYL HYDROLASE-RELATED"/>
    <property type="match status" value="1"/>
</dbReference>
<accession>A0A9Q5I4J6</accession>
<dbReference type="PANTHER" id="PTHR10963:SF24">
    <property type="entry name" value="GLYCOSIDASE C21B10.07-RELATED"/>
    <property type="match status" value="1"/>
</dbReference>
<keyword evidence="1" id="KW-0472">Membrane</keyword>
<dbReference type="Proteomes" id="UP000757232">
    <property type="component" value="Unassembled WGS sequence"/>
</dbReference>
<keyword evidence="4" id="KW-1185">Reference proteome</keyword>
<organism evidence="3 4">
    <name type="scientific">Sanghuangporus baumii</name>
    <name type="common">Phellinus baumii</name>
    <dbReference type="NCBI Taxonomy" id="108892"/>
    <lineage>
        <taxon>Eukaryota</taxon>
        <taxon>Fungi</taxon>
        <taxon>Dikarya</taxon>
        <taxon>Basidiomycota</taxon>
        <taxon>Agaricomycotina</taxon>
        <taxon>Agaricomycetes</taxon>
        <taxon>Hymenochaetales</taxon>
        <taxon>Hymenochaetaceae</taxon>
        <taxon>Sanghuangporus</taxon>
    </lineage>
</organism>